<dbReference type="PROSITE" id="PS51257">
    <property type="entry name" value="PROKAR_LIPOPROTEIN"/>
    <property type="match status" value="1"/>
</dbReference>
<evidence type="ECO:0000313" key="3">
    <source>
        <dbReference type="Proteomes" id="UP000034076"/>
    </source>
</evidence>
<keyword evidence="1" id="KW-0812">Transmembrane</keyword>
<dbReference type="RefSeq" id="WP_046442250.1">
    <property type="nucleotide sequence ID" value="NZ_LAYJ01000033.1"/>
</dbReference>
<dbReference type="STRING" id="270498.CHK_0334"/>
<organism evidence="2 3">
    <name type="scientific">Christensenella hongkongensis</name>
    <dbReference type="NCBI Taxonomy" id="270498"/>
    <lineage>
        <taxon>Bacteria</taxon>
        <taxon>Bacillati</taxon>
        <taxon>Bacillota</taxon>
        <taxon>Clostridia</taxon>
        <taxon>Christensenellales</taxon>
        <taxon>Christensenellaceae</taxon>
        <taxon>Christensenella</taxon>
    </lineage>
</organism>
<evidence type="ECO:0000313" key="2">
    <source>
        <dbReference type="EMBL" id="KKI52226.1"/>
    </source>
</evidence>
<feature type="transmembrane region" description="Helical" evidence="1">
    <location>
        <begin position="42"/>
        <end position="62"/>
    </location>
</feature>
<dbReference type="OrthoDB" id="2087539at2"/>
<protein>
    <submittedName>
        <fullName evidence="2">Uncharacterized protein</fullName>
    </submittedName>
</protein>
<feature type="transmembrane region" description="Helical" evidence="1">
    <location>
        <begin position="195"/>
        <end position="221"/>
    </location>
</feature>
<dbReference type="Proteomes" id="UP000034076">
    <property type="component" value="Unassembled WGS sequence"/>
</dbReference>
<sequence>MKIKQMIQWQLMTNRFAFLLFYLIVAVLTACATITVSLTSGVTFSTTSIAYASIFMLVFGLASFSENLRFALANGVSRRTHYVSFLITSLVLCALTSIFCAAVDAITYSSLPAEMALIHSSLFDEFIFGFALFLFLTTLGYFISSGYYKMGKLAKTLVSVLVPILLILLIANTVLAEPGAAFWPMQQAFLALYTWMSASLLYSACVWLILAAIFALLGWLVTHRIEIKPH</sequence>
<accession>A0A0M2NMK7</accession>
<keyword evidence="1" id="KW-0472">Membrane</keyword>
<comment type="caution">
    <text evidence="2">The sequence shown here is derived from an EMBL/GenBank/DDBJ whole genome shotgun (WGS) entry which is preliminary data.</text>
</comment>
<reference evidence="2 3" key="1">
    <citation type="submission" date="2015-04" db="EMBL/GenBank/DDBJ databases">
        <title>Draft genome sequence of bacteremic isolate Catabacter hongkongensis type strain HKU16T.</title>
        <authorList>
            <person name="Lau S.K."/>
            <person name="Teng J.L."/>
            <person name="Huang Y."/>
            <person name="Curreem S.O."/>
            <person name="Tsui S.K."/>
            <person name="Woo P.C."/>
        </authorList>
    </citation>
    <scope>NUCLEOTIDE SEQUENCE [LARGE SCALE GENOMIC DNA]</scope>
    <source>
        <strain evidence="2 3">HKU16</strain>
    </source>
</reference>
<gene>
    <name evidence="2" type="ORF">CHK_0334</name>
</gene>
<feature type="transmembrane region" description="Helical" evidence="1">
    <location>
        <begin position="156"/>
        <end position="175"/>
    </location>
</feature>
<keyword evidence="3" id="KW-1185">Reference proteome</keyword>
<name>A0A0M2NMK7_9FIRM</name>
<proteinExistence type="predicted"/>
<feature type="transmembrane region" description="Helical" evidence="1">
    <location>
        <begin position="82"/>
        <end position="106"/>
    </location>
</feature>
<keyword evidence="1" id="KW-1133">Transmembrane helix</keyword>
<dbReference type="EMBL" id="LAYJ01000033">
    <property type="protein sequence ID" value="KKI52226.1"/>
    <property type="molecule type" value="Genomic_DNA"/>
</dbReference>
<evidence type="ECO:0000256" key="1">
    <source>
        <dbReference type="SAM" id="Phobius"/>
    </source>
</evidence>
<dbReference type="AlphaFoldDB" id="A0A0M2NMK7"/>
<feature type="transmembrane region" description="Helical" evidence="1">
    <location>
        <begin position="126"/>
        <end position="144"/>
    </location>
</feature>